<name>A0ABX5KYB9_9BURK</name>
<reference evidence="2 3" key="1">
    <citation type="submission" date="2018-05" db="EMBL/GenBank/DDBJ databases">
        <title>Genomic Encyclopedia of Type Strains, Phase IV (KMG-V): Genome sequencing to study the core and pangenomes of soil and plant-associated prokaryotes.</title>
        <authorList>
            <person name="Whitman W."/>
        </authorList>
    </citation>
    <scope>NUCLEOTIDE SEQUENCE [LARGE SCALE GENOMIC DNA]</scope>
    <source>
        <strain evidence="2 3">SCZa-39</strain>
    </source>
</reference>
<keyword evidence="1" id="KW-0472">Membrane</keyword>
<comment type="caution">
    <text evidence="2">The sequence shown here is derived from an EMBL/GenBank/DDBJ whole genome shotgun (WGS) entry which is preliminary data.</text>
</comment>
<evidence type="ECO:0000256" key="1">
    <source>
        <dbReference type="SAM" id="Phobius"/>
    </source>
</evidence>
<protein>
    <submittedName>
        <fullName evidence="2">Uncharacterized protein</fullName>
    </submittedName>
</protein>
<proteinExistence type="predicted"/>
<gene>
    <name evidence="2" type="ORF">C7402_102278</name>
</gene>
<dbReference type="Proteomes" id="UP000245712">
    <property type="component" value="Unassembled WGS sequence"/>
</dbReference>
<dbReference type="RefSeq" id="WP_165841786.1">
    <property type="nucleotide sequence ID" value="NZ_QEOB01000002.1"/>
</dbReference>
<keyword evidence="1" id="KW-0812">Transmembrane</keyword>
<sequence>MNRAACDNALLIACDEFSCRLLMGCKVVAAGAVIGCAWWLLVALRAGALS</sequence>
<evidence type="ECO:0000313" key="3">
    <source>
        <dbReference type="Proteomes" id="UP000245712"/>
    </source>
</evidence>
<feature type="transmembrane region" description="Helical" evidence="1">
    <location>
        <begin position="21"/>
        <end position="41"/>
    </location>
</feature>
<organism evidence="2 3">
    <name type="scientific">Paraburkholderia unamae</name>
    <dbReference type="NCBI Taxonomy" id="219649"/>
    <lineage>
        <taxon>Bacteria</taxon>
        <taxon>Pseudomonadati</taxon>
        <taxon>Pseudomonadota</taxon>
        <taxon>Betaproteobacteria</taxon>
        <taxon>Burkholderiales</taxon>
        <taxon>Burkholderiaceae</taxon>
        <taxon>Paraburkholderia</taxon>
    </lineage>
</organism>
<accession>A0ABX5KYB9</accession>
<keyword evidence="1" id="KW-1133">Transmembrane helix</keyword>
<dbReference type="EMBL" id="QEOB01000002">
    <property type="protein sequence ID" value="PVX86442.1"/>
    <property type="molecule type" value="Genomic_DNA"/>
</dbReference>
<evidence type="ECO:0000313" key="2">
    <source>
        <dbReference type="EMBL" id="PVX86442.1"/>
    </source>
</evidence>
<keyword evidence="3" id="KW-1185">Reference proteome</keyword>